<sequence>MLRRDFLALTAVGLATPSVLRAQGAWPDRPLRLIVPWPAGGGTDIIARLFVPKLSEVLGKPVVIENRGGASGSIGAIEAARAAPDGYTWMLAFDPEASNQTIMRLPYRLMEAFAPISLVATAPLTLVAGQNAPWRTLPELVESAKRSPHPIGYATAGIGTLAHISTTLLQQTGGFKLMHVPYRGGGPATQAALAGEVPLFVTPIPPANQHIRAGMLRPLAVTTENESRHVPGVKSFAQQGFAGFEAPTWWALLGRAGTPEPILRRMSEAMTATLAAPEVRGRIEEQGADVVASGPEQCRRFLNAEVEKWGRVILDNNITLGS</sequence>
<dbReference type="Pfam" id="PF03401">
    <property type="entry name" value="TctC"/>
    <property type="match status" value="1"/>
</dbReference>
<dbReference type="PANTHER" id="PTHR42928:SF5">
    <property type="entry name" value="BLR1237 PROTEIN"/>
    <property type="match status" value="1"/>
</dbReference>
<dbReference type="PIRSF" id="PIRSF017082">
    <property type="entry name" value="YflP"/>
    <property type="match status" value="1"/>
</dbReference>
<evidence type="ECO:0000256" key="1">
    <source>
        <dbReference type="ARBA" id="ARBA00006987"/>
    </source>
</evidence>
<reference evidence="2" key="1">
    <citation type="submission" date="2020-02" db="EMBL/GenBank/DDBJ databases">
        <authorList>
            <person name="Meier V. D."/>
        </authorList>
    </citation>
    <scope>NUCLEOTIDE SEQUENCE</scope>
    <source>
        <strain evidence="2">AVDCRST_MAG08</strain>
    </source>
</reference>
<accession>A0A6J4JGR6</accession>
<dbReference type="CDD" id="cd13578">
    <property type="entry name" value="PBP2_Bug27"/>
    <property type="match status" value="1"/>
</dbReference>
<dbReference type="InterPro" id="IPR042100">
    <property type="entry name" value="Bug_dom1"/>
</dbReference>
<name>A0A6J4JGR6_9PROT</name>
<organism evidence="2">
    <name type="scientific">uncultured Acetobacteraceae bacterium</name>
    <dbReference type="NCBI Taxonomy" id="169975"/>
    <lineage>
        <taxon>Bacteria</taxon>
        <taxon>Pseudomonadati</taxon>
        <taxon>Pseudomonadota</taxon>
        <taxon>Alphaproteobacteria</taxon>
        <taxon>Acetobacterales</taxon>
        <taxon>Acetobacteraceae</taxon>
        <taxon>environmental samples</taxon>
    </lineage>
</organism>
<dbReference type="EMBL" id="CADCTG010000278">
    <property type="protein sequence ID" value="CAA9279635.1"/>
    <property type="molecule type" value="Genomic_DNA"/>
</dbReference>
<gene>
    <name evidence="2" type="ORF">AVDCRST_MAG08-3700</name>
</gene>
<dbReference type="PANTHER" id="PTHR42928">
    <property type="entry name" value="TRICARBOXYLATE-BINDING PROTEIN"/>
    <property type="match status" value="1"/>
</dbReference>
<dbReference type="AlphaFoldDB" id="A0A6J4JGR6"/>
<dbReference type="Gene3D" id="3.40.190.10">
    <property type="entry name" value="Periplasmic binding protein-like II"/>
    <property type="match status" value="1"/>
</dbReference>
<proteinExistence type="inferred from homology"/>
<dbReference type="InterPro" id="IPR005064">
    <property type="entry name" value="BUG"/>
</dbReference>
<protein>
    <submittedName>
        <fullName evidence="2">BUG/TctC family periplasmic protein</fullName>
    </submittedName>
</protein>
<comment type="similarity">
    <text evidence="1">Belongs to the UPF0065 (bug) family.</text>
</comment>
<evidence type="ECO:0000313" key="2">
    <source>
        <dbReference type="EMBL" id="CAA9279635.1"/>
    </source>
</evidence>
<dbReference type="Gene3D" id="3.40.190.150">
    <property type="entry name" value="Bordetella uptake gene, domain 1"/>
    <property type="match status" value="1"/>
</dbReference>